<dbReference type="AlphaFoldDB" id="A0AAV0RAL9"/>
<dbReference type="InterPro" id="IPR015915">
    <property type="entry name" value="Kelch-typ_b-propeller"/>
</dbReference>
<dbReference type="InterPro" id="IPR050354">
    <property type="entry name" value="F-box/kelch-repeat_ARATH"/>
</dbReference>
<evidence type="ECO:0008006" key="6">
    <source>
        <dbReference type="Google" id="ProtNLM"/>
    </source>
</evidence>
<dbReference type="SUPFAM" id="SSF117281">
    <property type="entry name" value="Kelch motif"/>
    <property type="match status" value="1"/>
</dbReference>
<dbReference type="SMART" id="SM00612">
    <property type="entry name" value="Kelch"/>
    <property type="match status" value="2"/>
</dbReference>
<dbReference type="InterPro" id="IPR036047">
    <property type="entry name" value="F-box-like_dom_sf"/>
</dbReference>
<dbReference type="PANTHER" id="PTHR24414:SF23">
    <property type="entry name" value="F-BOX_KELCH-REPEAT PROTEIN SKIP6"/>
    <property type="match status" value="1"/>
</dbReference>
<evidence type="ECO:0000256" key="1">
    <source>
        <dbReference type="SAM" id="MobiDB-lite"/>
    </source>
</evidence>
<sequence>MFTRTQRSSVHSSLPSSPRSPNSESERPLHNRRFMSSSSSSAAAADSASPDPPPILIPGLPDDVSLNILARVPRSHHPFLSLVSNPFRSLLSSPLFYAARSTSHSAEPFLYLCVRIAGSISVNWFTLCCNSSNPRNARRILVPLPPPPSALVGSAYVAVGPKIYAIGGSIEDVASPHAWSLDCRFRTWEALPNMHISREFPAAGAVDGKIYVIGGSVVDTWSRSRNWAEVFDPATGKWESVESPGEELLRAKWMHASAVIDGRIYAMADRNGVVYEPRSGKWRSVEKRLDLGWRGRACVVDGILYCYDYLGKIQGFDAGEGVWKELKGLEKKLPKFLCGATMANVGGKLVVVWEGKGEGGGGQKRKEMEIWCAEIELEKKGGGKELWGNVNWCDVVHKVPNGSSIVHCLDVTF</sequence>
<feature type="compositionally biased region" description="Low complexity" evidence="1">
    <location>
        <begin position="7"/>
        <end position="23"/>
    </location>
</feature>
<evidence type="ECO:0000259" key="2">
    <source>
        <dbReference type="Pfam" id="PF00646"/>
    </source>
</evidence>
<dbReference type="SUPFAM" id="SSF81383">
    <property type="entry name" value="F-box domain"/>
    <property type="match status" value="1"/>
</dbReference>
<name>A0AAV0RAL9_9ROSI</name>
<feature type="domain" description="F-box" evidence="2">
    <location>
        <begin position="58"/>
        <end position="97"/>
    </location>
</feature>
<evidence type="ECO:0000313" key="5">
    <source>
        <dbReference type="Proteomes" id="UP001154282"/>
    </source>
</evidence>
<dbReference type="InterPro" id="IPR001810">
    <property type="entry name" value="F-box_dom"/>
</dbReference>
<dbReference type="Gene3D" id="2.120.10.80">
    <property type="entry name" value="Kelch-type beta propeller"/>
    <property type="match status" value="1"/>
</dbReference>
<feature type="compositionally biased region" description="Low complexity" evidence="1">
    <location>
        <begin position="36"/>
        <end position="49"/>
    </location>
</feature>
<gene>
    <name evidence="4" type="ORF">LITE_LOCUS47300</name>
</gene>
<feature type="region of interest" description="Disordered" evidence="1">
    <location>
        <begin position="1"/>
        <end position="56"/>
    </location>
</feature>
<proteinExistence type="predicted"/>
<dbReference type="Pfam" id="PF00646">
    <property type="entry name" value="F-box"/>
    <property type="match status" value="1"/>
</dbReference>
<reference evidence="4" key="1">
    <citation type="submission" date="2022-08" db="EMBL/GenBank/DDBJ databases">
        <authorList>
            <person name="Gutierrez-Valencia J."/>
        </authorList>
    </citation>
    <scope>NUCLEOTIDE SEQUENCE</scope>
</reference>
<feature type="domain" description="FKB95-like N-terminal Kelch" evidence="3">
    <location>
        <begin position="124"/>
        <end position="396"/>
    </location>
</feature>
<evidence type="ECO:0000313" key="4">
    <source>
        <dbReference type="EMBL" id="CAI0554714.1"/>
    </source>
</evidence>
<dbReference type="CDD" id="cd22152">
    <property type="entry name" value="F-box_AtAFR-like"/>
    <property type="match status" value="1"/>
</dbReference>
<dbReference type="PANTHER" id="PTHR24414">
    <property type="entry name" value="F-BOX/KELCH-REPEAT PROTEIN SKIP4"/>
    <property type="match status" value="1"/>
</dbReference>
<dbReference type="Proteomes" id="UP001154282">
    <property type="component" value="Unassembled WGS sequence"/>
</dbReference>
<accession>A0AAV0RAL9</accession>
<organism evidence="4 5">
    <name type="scientific">Linum tenue</name>
    <dbReference type="NCBI Taxonomy" id="586396"/>
    <lineage>
        <taxon>Eukaryota</taxon>
        <taxon>Viridiplantae</taxon>
        <taxon>Streptophyta</taxon>
        <taxon>Embryophyta</taxon>
        <taxon>Tracheophyta</taxon>
        <taxon>Spermatophyta</taxon>
        <taxon>Magnoliopsida</taxon>
        <taxon>eudicotyledons</taxon>
        <taxon>Gunneridae</taxon>
        <taxon>Pentapetalae</taxon>
        <taxon>rosids</taxon>
        <taxon>fabids</taxon>
        <taxon>Malpighiales</taxon>
        <taxon>Linaceae</taxon>
        <taxon>Linum</taxon>
    </lineage>
</organism>
<dbReference type="InterPro" id="IPR057499">
    <property type="entry name" value="Kelch_FKB95"/>
</dbReference>
<protein>
    <recommendedName>
        <fullName evidence="6">F-box domain-containing protein</fullName>
    </recommendedName>
</protein>
<dbReference type="Pfam" id="PF25210">
    <property type="entry name" value="Kelch_FKB95"/>
    <property type="match status" value="1"/>
</dbReference>
<comment type="caution">
    <text evidence="4">The sequence shown here is derived from an EMBL/GenBank/DDBJ whole genome shotgun (WGS) entry which is preliminary data.</text>
</comment>
<evidence type="ECO:0000259" key="3">
    <source>
        <dbReference type="Pfam" id="PF25210"/>
    </source>
</evidence>
<keyword evidence="5" id="KW-1185">Reference proteome</keyword>
<dbReference type="InterPro" id="IPR006652">
    <property type="entry name" value="Kelch_1"/>
</dbReference>
<dbReference type="EMBL" id="CAMGYJ010000010">
    <property type="protein sequence ID" value="CAI0554714.1"/>
    <property type="molecule type" value="Genomic_DNA"/>
</dbReference>